<keyword evidence="1" id="KW-1133">Transmembrane helix</keyword>
<dbReference type="Proteomes" id="UP000265618">
    <property type="component" value="Unassembled WGS sequence"/>
</dbReference>
<feature type="transmembrane region" description="Helical" evidence="1">
    <location>
        <begin position="20"/>
        <end position="39"/>
    </location>
</feature>
<comment type="caution">
    <text evidence="2">The sequence shown here is derived from an EMBL/GenBank/DDBJ whole genome shotgun (WGS) entry which is preliminary data.</text>
</comment>
<accession>A0A9K3GFB4</accession>
<evidence type="ECO:0008006" key="4">
    <source>
        <dbReference type="Google" id="ProtNLM"/>
    </source>
</evidence>
<protein>
    <recommendedName>
        <fullName evidence="4">MFS transporter</fullName>
    </recommendedName>
</protein>
<evidence type="ECO:0000313" key="2">
    <source>
        <dbReference type="EMBL" id="GIQ80803.1"/>
    </source>
</evidence>
<keyword evidence="1" id="KW-0472">Membrane</keyword>
<proteinExistence type="predicted"/>
<gene>
    <name evidence="2" type="ORF">KIPB_001662</name>
</gene>
<dbReference type="AlphaFoldDB" id="A0A9K3GFB4"/>
<name>A0A9K3GFB4_9EUKA</name>
<keyword evidence="3" id="KW-1185">Reference proteome</keyword>
<keyword evidence="1" id="KW-0812">Transmembrane</keyword>
<organism evidence="2 3">
    <name type="scientific">Kipferlia bialata</name>
    <dbReference type="NCBI Taxonomy" id="797122"/>
    <lineage>
        <taxon>Eukaryota</taxon>
        <taxon>Metamonada</taxon>
        <taxon>Carpediemonas-like organisms</taxon>
        <taxon>Kipferlia</taxon>
    </lineage>
</organism>
<evidence type="ECO:0000313" key="3">
    <source>
        <dbReference type="Proteomes" id="UP000265618"/>
    </source>
</evidence>
<evidence type="ECO:0000256" key="1">
    <source>
        <dbReference type="SAM" id="Phobius"/>
    </source>
</evidence>
<dbReference type="EMBL" id="BDIP01000244">
    <property type="protein sequence ID" value="GIQ80803.1"/>
    <property type="molecule type" value="Genomic_DNA"/>
</dbReference>
<sequence>MPQSSVSEDGATLLYVERMTTHFVSFATTVLAAFFPIFLSDYWAPEGVDSTTYLAYSTSVTNALVAVMSPIMV</sequence>
<reference evidence="2 3" key="1">
    <citation type="journal article" date="2018" name="PLoS ONE">
        <title>The draft genome of Kipferlia bialata reveals reductive genome evolution in fornicate parasites.</title>
        <authorList>
            <person name="Tanifuji G."/>
            <person name="Takabayashi S."/>
            <person name="Kume K."/>
            <person name="Takagi M."/>
            <person name="Nakayama T."/>
            <person name="Kamikawa R."/>
            <person name="Inagaki Y."/>
            <person name="Hashimoto T."/>
        </authorList>
    </citation>
    <scope>NUCLEOTIDE SEQUENCE [LARGE SCALE GENOMIC DNA]</scope>
    <source>
        <strain evidence="2">NY0173</strain>
    </source>
</reference>